<dbReference type="InterPro" id="IPR032859">
    <property type="entry name" value="KH_dom-like"/>
</dbReference>
<gene>
    <name evidence="11" type="ORF">COHA_007867</name>
</gene>
<comment type="similarity">
    <text evidence="1">Belongs to the TRAFAC class TrmE-Era-EngA-EngB-Septin-like GTPase superfamily. EngA (Der) GTPase family.</text>
</comment>
<comment type="caution">
    <text evidence="11">The sequence shown here is derived from an EMBL/GenBank/DDBJ whole genome shotgun (WGS) entry which is preliminary data.</text>
</comment>
<evidence type="ECO:0000259" key="10">
    <source>
        <dbReference type="Pfam" id="PF14714"/>
    </source>
</evidence>
<evidence type="ECO:0000256" key="5">
    <source>
        <dbReference type="ARBA" id="ARBA00022741"/>
    </source>
</evidence>
<sequence length="649" mass="69916">MLRRFLQPGRAAWALAWTRNYATELPDNLLPVVAIIGRPNVGKSALFNRLVRRREALVHDTPGGHVTRDYQEGVAKLADLRQAPWFSELSISMTFDTKSAPARLACCACGCQRPAASLRESPAPSLHWGALLIRTPRKRMQCRPHPLLRFKVVDTSGLEPFLPGDTIQARATALTGRVLNRSDVALLLIDGQTGALPPDEQLARWLRKTVMRAPSSSSSSEGSIDSPSSSSSSQSSSGPGRPRGCHVLLAANKCERRGVGNEAVISATLAESVRLGFGEPVALSAMTGEGLSDLYEALQPLLDPIVAARQAAVQQIQLPAAAAAAAAEQQHLQQEAGEAAAEPEGGAGSGSSRGPLKVAIMGLPNVGKSTLTNWLLQDERCLTGPEPGLTRDAIKERIQWEGHDIELVDTAGWIRRTKLAAYDESGGAVAEQTVAEAKSVMQFVHVVALLVDAQRALELREGLTHREVTLASDVVSEGRLLLIVANKLDAMPPAQRQQALALIRQTVEDSLPDVSGVPILGMSALTGKGADKLLPAALSMYARWNQRVPTSKLNRWIEQIAAEYQVGGGKELNRVTYISQVKARPPTFVAFVSGSTPLSTATTRFLAGQIRKQFGFSGVPLRITVRMKQARGRRAEQQQQRGGGGRRRR</sequence>
<accession>A0AAD5H3R2</accession>
<keyword evidence="3" id="KW-0690">Ribosome biogenesis</keyword>
<evidence type="ECO:0000256" key="1">
    <source>
        <dbReference type="ARBA" id="ARBA00008279"/>
    </source>
</evidence>
<dbReference type="Pfam" id="PF01926">
    <property type="entry name" value="MMR_HSR1"/>
    <property type="match status" value="2"/>
</dbReference>
<feature type="region of interest" description="Disordered" evidence="8">
    <location>
        <begin position="628"/>
        <end position="649"/>
    </location>
</feature>
<evidence type="ECO:0000256" key="8">
    <source>
        <dbReference type="SAM" id="MobiDB-lite"/>
    </source>
</evidence>
<dbReference type="InterPro" id="IPR006073">
    <property type="entry name" value="GTP-bd"/>
</dbReference>
<dbReference type="InterPro" id="IPR015946">
    <property type="entry name" value="KH_dom-like_a/b"/>
</dbReference>
<evidence type="ECO:0000313" key="11">
    <source>
        <dbReference type="EMBL" id="KAI7838297.1"/>
    </source>
</evidence>
<dbReference type="NCBIfam" id="TIGR00231">
    <property type="entry name" value="small_GTP"/>
    <property type="match status" value="1"/>
</dbReference>
<keyword evidence="4" id="KW-0677">Repeat</keyword>
<feature type="domain" description="G" evidence="9">
    <location>
        <begin position="33"/>
        <end position="208"/>
    </location>
</feature>
<reference evidence="11" key="1">
    <citation type="submission" date="2020-11" db="EMBL/GenBank/DDBJ databases">
        <title>Chlorella ohadii genome sequencing and assembly.</title>
        <authorList>
            <person name="Murik O."/>
            <person name="Treves H."/>
            <person name="Kedem I."/>
            <person name="Shotland Y."/>
            <person name="Kaplan A."/>
        </authorList>
    </citation>
    <scope>NUCLEOTIDE SEQUENCE</scope>
    <source>
        <strain evidence="11">1</strain>
    </source>
</reference>
<evidence type="ECO:0000256" key="2">
    <source>
        <dbReference type="ARBA" id="ARBA00020953"/>
    </source>
</evidence>
<feature type="domain" description="GTPase Der C-terminal KH-domain-like" evidence="10">
    <location>
        <begin position="547"/>
        <end position="626"/>
    </location>
</feature>
<dbReference type="HAMAP" id="MF_00195">
    <property type="entry name" value="GTPase_Der"/>
    <property type="match status" value="1"/>
</dbReference>
<protein>
    <recommendedName>
        <fullName evidence="2">GTPase Der</fullName>
    </recommendedName>
    <alternativeName>
        <fullName evidence="7">GTP-binding protein EngA</fullName>
    </alternativeName>
</protein>
<feature type="region of interest" description="Disordered" evidence="8">
    <location>
        <begin position="333"/>
        <end position="353"/>
    </location>
</feature>
<feature type="compositionally biased region" description="Low complexity" evidence="8">
    <location>
        <begin position="215"/>
        <end position="237"/>
    </location>
</feature>
<dbReference type="PANTHER" id="PTHR43834">
    <property type="entry name" value="GTPASE DER"/>
    <property type="match status" value="1"/>
</dbReference>
<feature type="region of interest" description="Disordered" evidence="8">
    <location>
        <begin position="213"/>
        <end position="244"/>
    </location>
</feature>
<dbReference type="InterPro" id="IPR005225">
    <property type="entry name" value="Small_GTP-bd"/>
</dbReference>
<dbReference type="AlphaFoldDB" id="A0AAD5H3R2"/>
<organism evidence="11 12">
    <name type="scientific">Chlorella ohadii</name>
    <dbReference type="NCBI Taxonomy" id="2649997"/>
    <lineage>
        <taxon>Eukaryota</taxon>
        <taxon>Viridiplantae</taxon>
        <taxon>Chlorophyta</taxon>
        <taxon>core chlorophytes</taxon>
        <taxon>Trebouxiophyceae</taxon>
        <taxon>Chlorellales</taxon>
        <taxon>Chlorellaceae</taxon>
        <taxon>Chlorella clade</taxon>
        <taxon>Chlorella</taxon>
    </lineage>
</organism>
<feature type="domain" description="G" evidence="9">
    <location>
        <begin position="357"/>
        <end position="486"/>
    </location>
</feature>
<proteinExistence type="inferred from homology"/>
<evidence type="ECO:0000256" key="3">
    <source>
        <dbReference type="ARBA" id="ARBA00022517"/>
    </source>
</evidence>
<dbReference type="Gene3D" id="3.30.300.20">
    <property type="match status" value="1"/>
</dbReference>
<dbReference type="PANTHER" id="PTHR43834:SF6">
    <property type="entry name" value="GTPASE DER"/>
    <property type="match status" value="1"/>
</dbReference>
<name>A0AAD5H3R2_9CHLO</name>
<dbReference type="SUPFAM" id="SSF52540">
    <property type="entry name" value="P-loop containing nucleoside triphosphate hydrolases"/>
    <property type="match status" value="2"/>
</dbReference>
<keyword evidence="12" id="KW-1185">Reference proteome</keyword>
<dbReference type="GO" id="GO:0042254">
    <property type="term" value="P:ribosome biogenesis"/>
    <property type="evidence" value="ECO:0007669"/>
    <property type="project" value="UniProtKB-KW"/>
</dbReference>
<evidence type="ECO:0000256" key="7">
    <source>
        <dbReference type="ARBA" id="ARBA00032345"/>
    </source>
</evidence>
<dbReference type="EMBL" id="JADXDR010000129">
    <property type="protein sequence ID" value="KAI7838297.1"/>
    <property type="molecule type" value="Genomic_DNA"/>
</dbReference>
<evidence type="ECO:0000256" key="4">
    <source>
        <dbReference type="ARBA" id="ARBA00022737"/>
    </source>
</evidence>
<dbReference type="Gene3D" id="3.40.50.300">
    <property type="entry name" value="P-loop containing nucleotide triphosphate hydrolases"/>
    <property type="match status" value="2"/>
</dbReference>
<dbReference type="InterPro" id="IPR016484">
    <property type="entry name" value="GTPase_Der"/>
</dbReference>
<evidence type="ECO:0000313" key="12">
    <source>
        <dbReference type="Proteomes" id="UP001205105"/>
    </source>
</evidence>
<dbReference type="Pfam" id="PF14714">
    <property type="entry name" value="KH_dom-like"/>
    <property type="match status" value="1"/>
</dbReference>
<dbReference type="Proteomes" id="UP001205105">
    <property type="component" value="Unassembled WGS sequence"/>
</dbReference>
<dbReference type="GO" id="GO:0005525">
    <property type="term" value="F:GTP binding"/>
    <property type="evidence" value="ECO:0007669"/>
    <property type="project" value="UniProtKB-KW"/>
</dbReference>
<evidence type="ECO:0000256" key="6">
    <source>
        <dbReference type="ARBA" id="ARBA00023134"/>
    </source>
</evidence>
<feature type="compositionally biased region" description="Low complexity" evidence="8">
    <location>
        <begin position="333"/>
        <end position="344"/>
    </location>
</feature>
<keyword evidence="6" id="KW-0342">GTP-binding</keyword>
<evidence type="ECO:0000259" key="9">
    <source>
        <dbReference type="Pfam" id="PF01926"/>
    </source>
</evidence>
<keyword evidence="5" id="KW-0547">Nucleotide-binding</keyword>
<dbReference type="InterPro" id="IPR027417">
    <property type="entry name" value="P-loop_NTPase"/>
</dbReference>